<protein>
    <submittedName>
        <fullName evidence="1">Uncharacterized protein</fullName>
    </submittedName>
</protein>
<evidence type="ECO:0000313" key="2">
    <source>
        <dbReference type="Proteomes" id="UP001428341"/>
    </source>
</evidence>
<reference evidence="1 2" key="1">
    <citation type="submission" date="2024-05" db="EMBL/GenBank/DDBJ databases">
        <title>Haplotype-resolved chromosome-level genome assembly of Huyou (Citrus changshanensis).</title>
        <authorList>
            <person name="Miao C."/>
            <person name="Chen W."/>
            <person name="Wu Y."/>
            <person name="Wang L."/>
            <person name="Zhao S."/>
            <person name="Grierson D."/>
            <person name="Xu C."/>
            <person name="Chen K."/>
        </authorList>
    </citation>
    <scope>NUCLEOTIDE SEQUENCE [LARGE SCALE GENOMIC DNA]</scope>
    <source>
        <strain evidence="1">01-14</strain>
        <tissue evidence="1">Leaf</tissue>
    </source>
</reference>
<name>A0AAP0QUM4_9ROSI</name>
<keyword evidence="2" id="KW-1185">Reference proteome</keyword>
<organism evidence="1 2">
    <name type="scientific">Citrus x changshan-huyou</name>
    <dbReference type="NCBI Taxonomy" id="2935761"/>
    <lineage>
        <taxon>Eukaryota</taxon>
        <taxon>Viridiplantae</taxon>
        <taxon>Streptophyta</taxon>
        <taxon>Embryophyta</taxon>
        <taxon>Tracheophyta</taxon>
        <taxon>Spermatophyta</taxon>
        <taxon>Magnoliopsida</taxon>
        <taxon>eudicotyledons</taxon>
        <taxon>Gunneridae</taxon>
        <taxon>Pentapetalae</taxon>
        <taxon>rosids</taxon>
        <taxon>malvids</taxon>
        <taxon>Sapindales</taxon>
        <taxon>Rutaceae</taxon>
        <taxon>Aurantioideae</taxon>
        <taxon>Citrus</taxon>
    </lineage>
</organism>
<accession>A0AAP0QUM4</accession>
<dbReference type="AlphaFoldDB" id="A0AAP0QUM4"/>
<sequence>MGTQGEGGMEKFRSSSEIFIASLLSYFWTRIPPLVLNFSFKIIFHPRQCQIKSILILSPSKGKGPADATPYECAMTVEEQKDLRWASGGVSVAIRITSVGLPRPKLLTSRASLLDVARRSSCTGSQPN</sequence>
<gene>
    <name evidence="1" type="ORF">WN944_012529</name>
</gene>
<dbReference type="EMBL" id="JBCGBO010000002">
    <property type="protein sequence ID" value="KAK9224080.1"/>
    <property type="molecule type" value="Genomic_DNA"/>
</dbReference>
<evidence type="ECO:0000313" key="1">
    <source>
        <dbReference type="EMBL" id="KAK9224080.1"/>
    </source>
</evidence>
<dbReference type="Proteomes" id="UP001428341">
    <property type="component" value="Unassembled WGS sequence"/>
</dbReference>
<proteinExistence type="predicted"/>
<comment type="caution">
    <text evidence="1">The sequence shown here is derived from an EMBL/GenBank/DDBJ whole genome shotgun (WGS) entry which is preliminary data.</text>
</comment>